<evidence type="ECO:0000256" key="6">
    <source>
        <dbReference type="ARBA" id="ARBA00046368"/>
    </source>
</evidence>
<dbReference type="CDD" id="cd01925">
    <property type="entry name" value="cyclophilin_CeCYP16-like"/>
    <property type="match status" value="1"/>
</dbReference>
<dbReference type="InterPro" id="IPR027417">
    <property type="entry name" value="P-loop_NTPase"/>
</dbReference>
<evidence type="ECO:0000256" key="4">
    <source>
        <dbReference type="ARBA" id="ARBA00040027"/>
    </source>
</evidence>
<feature type="region of interest" description="Disordered" evidence="8">
    <location>
        <begin position="1353"/>
        <end position="1374"/>
    </location>
</feature>
<dbReference type="GO" id="GO:0003755">
    <property type="term" value="F:peptidyl-prolyl cis-trans isomerase activity"/>
    <property type="evidence" value="ECO:0007669"/>
    <property type="project" value="InterPro"/>
</dbReference>
<dbReference type="Gene3D" id="1.25.40.20">
    <property type="entry name" value="Ankyrin repeat-containing domain"/>
    <property type="match status" value="1"/>
</dbReference>
<dbReference type="PROSITE" id="PS50072">
    <property type="entry name" value="CSA_PPIASE_2"/>
    <property type="match status" value="1"/>
</dbReference>
<proteinExistence type="inferred from homology"/>
<evidence type="ECO:0000256" key="8">
    <source>
        <dbReference type="SAM" id="MobiDB-lite"/>
    </source>
</evidence>
<feature type="compositionally biased region" description="Basic and acidic residues" evidence="8">
    <location>
        <begin position="1239"/>
        <end position="1252"/>
    </location>
</feature>
<dbReference type="InterPro" id="IPR036388">
    <property type="entry name" value="WH-like_DNA-bd_sf"/>
</dbReference>
<dbReference type="Pfam" id="PF12796">
    <property type="entry name" value="Ank_2"/>
    <property type="match status" value="2"/>
</dbReference>
<evidence type="ECO:0000313" key="10">
    <source>
        <dbReference type="EMBL" id="KAI6655589.1"/>
    </source>
</evidence>
<feature type="domain" description="PPIase cyclophilin-type" evidence="9">
    <location>
        <begin position="978"/>
        <end position="1125"/>
    </location>
</feature>
<dbReference type="PROSITE" id="PS00170">
    <property type="entry name" value="CSA_PPIASE_1"/>
    <property type="match status" value="1"/>
</dbReference>
<feature type="repeat" description="ANK" evidence="7">
    <location>
        <begin position="126"/>
        <end position="158"/>
    </location>
</feature>
<dbReference type="Gene3D" id="1.10.10.10">
    <property type="entry name" value="Winged helix-like DNA-binding domain superfamily/Winged helix DNA-binding domain"/>
    <property type="match status" value="1"/>
</dbReference>
<dbReference type="Pfam" id="PF00160">
    <property type="entry name" value="Pro_isomerase"/>
    <property type="match status" value="1"/>
</dbReference>
<evidence type="ECO:0000256" key="1">
    <source>
        <dbReference type="ARBA" id="ARBA00004123"/>
    </source>
</evidence>
<comment type="subunit">
    <text evidence="6">Part of the activated spliceosome B/catalytic step 1 spliceosome, one of the forms of the spliceosome which has a well-formed active site but still cannot catalyze the branching reaction and is composed at least of 52 proteins, the U2, U5 and U6 snRNAs and the pre-mRNA. Recruited during early steps of activated spliceosome B maturation, it is probably one of the first proteins released from this complex as he matures to the spliceosome C complex. Component of the minor spliceosome, which splices U12-type introns.</text>
</comment>
<dbReference type="InterPro" id="IPR036770">
    <property type="entry name" value="Ankyrin_rpt-contain_sf"/>
</dbReference>
<evidence type="ECO:0000256" key="3">
    <source>
        <dbReference type="ARBA" id="ARBA00023242"/>
    </source>
</evidence>
<dbReference type="SUPFAM" id="SSF48403">
    <property type="entry name" value="Ankyrin repeat"/>
    <property type="match status" value="1"/>
</dbReference>
<dbReference type="SMART" id="SM00248">
    <property type="entry name" value="ANK"/>
    <property type="match status" value="4"/>
</dbReference>
<name>A0AAV7K2X5_9METZ</name>
<keyword evidence="3" id="KW-0539">Nucleus</keyword>
<dbReference type="InterPro" id="IPR002110">
    <property type="entry name" value="Ankyrin_rpt"/>
</dbReference>
<evidence type="ECO:0000313" key="11">
    <source>
        <dbReference type="Proteomes" id="UP001165289"/>
    </source>
</evidence>
<dbReference type="Proteomes" id="UP001165289">
    <property type="component" value="Unassembled WGS sequence"/>
</dbReference>
<dbReference type="Gene3D" id="2.40.100.10">
    <property type="entry name" value="Cyclophilin-like"/>
    <property type="match status" value="1"/>
</dbReference>
<dbReference type="PROSITE" id="PS50297">
    <property type="entry name" value="ANK_REP_REGION"/>
    <property type="match status" value="2"/>
</dbReference>
<comment type="subcellular location">
    <subcellularLocation>
        <location evidence="1">Nucleus</location>
    </subcellularLocation>
</comment>
<dbReference type="EMBL" id="JAKMXF010000188">
    <property type="protein sequence ID" value="KAI6655589.1"/>
    <property type="molecule type" value="Genomic_DNA"/>
</dbReference>
<gene>
    <name evidence="10" type="ORF">LOD99_2088</name>
</gene>
<accession>A0AAV7K2X5</accession>
<evidence type="ECO:0000256" key="5">
    <source>
        <dbReference type="ARBA" id="ARBA00042090"/>
    </source>
</evidence>
<dbReference type="SUPFAM" id="SSF52540">
    <property type="entry name" value="P-loop containing nucleoside triphosphate hydrolases"/>
    <property type="match status" value="1"/>
</dbReference>
<keyword evidence="11" id="KW-1185">Reference proteome</keyword>
<dbReference type="Pfam" id="PF08477">
    <property type="entry name" value="Roc"/>
    <property type="match status" value="1"/>
</dbReference>
<protein>
    <recommendedName>
        <fullName evidence="4">Spliceosome-associated protein CWC27 homolog</fullName>
    </recommendedName>
    <alternativeName>
        <fullName evidence="5">Probable inactive peptidyl-prolyl cis-trans isomerase CWC27 homolog</fullName>
    </alternativeName>
</protein>
<dbReference type="InterPro" id="IPR002130">
    <property type="entry name" value="Cyclophilin-type_PPIase_dom"/>
</dbReference>
<evidence type="ECO:0000256" key="2">
    <source>
        <dbReference type="ARBA" id="ARBA00007365"/>
    </source>
</evidence>
<keyword evidence="10" id="KW-0413">Isomerase</keyword>
<dbReference type="Gene3D" id="3.40.50.300">
    <property type="entry name" value="P-loop containing nucleotide triphosphate hydrolases"/>
    <property type="match status" value="1"/>
</dbReference>
<dbReference type="InterPro" id="IPR044666">
    <property type="entry name" value="Cyclophilin_A-like"/>
</dbReference>
<dbReference type="InterPro" id="IPR029000">
    <property type="entry name" value="Cyclophilin-like_dom_sf"/>
</dbReference>
<feature type="compositionally biased region" description="Basic and acidic residues" evidence="8">
    <location>
        <begin position="1264"/>
        <end position="1287"/>
    </location>
</feature>
<dbReference type="GO" id="GO:0071013">
    <property type="term" value="C:catalytic step 2 spliceosome"/>
    <property type="evidence" value="ECO:0007669"/>
    <property type="project" value="TreeGrafter"/>
</dbReference>
<keyword evidence="7" id="KW-0040">ANK repeat</keyword>
<dbReference type="GO" id="GO:0006457">
    <property type="term" value="P:protein folding"/>
    <property type="evidence" value="ECO:0007669"/>
    <property type="project" value="InterPro"/>
</dbReference>
<evidence type="ECO:0000256" key="7">
    <source>
        <dbReference type="PROSITE-ProRule" id="PRU00023"/>
    </source>
</evidence>
<comment type="similarity">
    <text evidence="2">Belongs to the cyclophilin-type PPIase family.</text>
</comment>
<evidence type="ECO:0000259" key="9">
    <source>
        <dbReference type="PROSITE" id="PS50072"/>
    </source>
</evidence>
<comment type="caution">
    <text evidence="10">The sequence shown here is derived from an EMBL/GenBank/DDBJ whole genome shotgun (WGS) entry which is preliminary data.</text>
</comment>
<dbReference type="InterPro" id="IPR020892">
    <property type="entry name" value="Cyclophilin-type_PPIase_CS"/>
</dbReference>
<dbReference type="PANTHER" id="PTHR45625">
    <property type="entry name" value="PEPTIDYL-PROLYL CIS-TRANS ISOMERASE-RELATED"/>
    <property type="match status" value="1"/>
</dbReference>
<dbReference type="PRINTS" id="PR00153">
    <property type="entry name" value="CSAPPISMRASE"/>
</dbReference>
<feature type="repeat" description="ANK" evidence="7">
    <location>
        <begin position="59"/>
        <end position="91"/>
    </location>
</feature>
<dbReference type="SUPFAM" id="SSF50891">
    <property type="entry name" value="Cyclophilin-like"/>
    <property type="match status" value="1"/>
</dbReference>
<dbReference type="PROSITE" id="PS50088">
    <property type="entry name" value="ANK_REPEAT"/>
    <property type="match status" value="2"/>
</dbReference>
<dbReference type="PANTHER" id="PTHR45625:SF6">
    <property type="entry name" value="SPLICEOSOME-ASSOCIATED PROTEIN CWC27 HOMOLOG"/>
    <property type="match status" value="1"/>
</dbReference>
<feature type="region of interest" description="Disordered" evidence="8">
    <location>
        <begin position="1233"/>
        <end position="1312"/>
    </location>
</feature>
<feature type="region of interest" description="Disordered" evidence="8">
    <location>
        <begin position="1406"/>
        <end position="1430"/>
    </location>
</feature>
<organism evidence="10 11">
    <name type="scientific">Oopsacas minuta</name>
    <dbReference type="NCBI Taxonomy" id="111878"/>
    <lineage>
        <taxon>Eukaryota</taxon>
        <taxon>Metazoa</taxon>
        <taxon>Porifera</taxon>
        <taxon>Hexactinellida</taxon>
        <taxon>Hexasterophora</taxon>
        <taxon>Lyssacinosida</taxon>
        <taxon>Leucopsacidae</taxon>
        <taxon>Oopsacas</taxon>
    </lineage>
</organism>
<sequence>MSSSTTDRTAHVKVPEDRHYFIVRNLIDAAQSGDDRQVTSIIRKCSNFQKQILDSRNDWGSTALHHAAEGGHLSVVKILVCARASATILNNQGETCLHRATFAKQTAVVSFLASKCPDAIDVPSDAGATALHYASKYGYYPIARHLIKHGASLDKENNIGETPLAVADRYKHLDVFFLINKEKERRDDTGVSEINSLEKDVVEAYQKAIRYSLKPEHRFLLMIVGGHGCGKTNLKYALTGEFHLQKNNQTPPTQGIHADPSACRIKTKQYKDWISEPSPNANKNLAVQRVKLEYTDLVIRQMLNELKNKKSLIQKKKFMKSYTATHHGPPSPIPAKGVKFLDADVSLDLESEENFHPPQSLPICTDLLTDAPTTPKTIVKEQVTFSPYLKNHIIDEQILHRLHFRWANEVFQKAPYPEESEYLSLNFWDFSGDEKFRTIIPFFLSSRSGYIVTYNAAKMFQEHIEMEESGVTETEKTLVYWLSLISCMFSNSSISLDALAPAKSDIAWTPSVIIVGTHSDQLVDPHSQKLVKILIRDIVNKHRKKFSFYLCDPMYSFLLNTIEDEQFIKDIDEGTVEMEPLHFLRRDIENLAFEIPVLRQPIPLQWSQFERIIYELREQRQEINSLKSVMIYISARAQICEPMDVIPMLSYFHDIGMILFYAKHPILRQYIILEPQFLVDLVANLFNPVKSFANTTCKDAKSLLHDTGQLMYRFRRCAWLDISLTEESEQYVMEILDAMNIIAQPKSWRNIKKRSDLFYAPSLVERAPPLNFLNDLREGTSRIAPLYFMFQHEQLLRNMYTYLVCACIKEGMRDPELYSDVAYISFETFTLCIFLEKEAIGFSLIPEAIHSSATSEEEISNSPLTVNSGVEDTGLTDLNNILHDIGCSLSIPFIVKELNEKCRFVRNALENQLKQILKIWFPNLRYWLCYLNEGLDSNSSQEFVKLARGTRDLALYLTSMSNIYIHEPPTNGKVLMVTTLGELDIELWSKEAPLACRNFVQLCIDGYYTGTIFHRIVPQFMAQGGDKSGTGDEGESIYGAPFKLESHQRLRFCRRGLLATAGANRNDNTSQFFFTLGAHEHLNKQHTIFGQVTGDTKYNLLRFNDVTTDSNDRPLDPPKIIKVQILSNPFQDLEPKKQDSFISNLSNSILPKIDTRKSVKNLNLLSFGDELEDGTDADSDQMQTSEILLQPKSSHDFISEGLESYQHPSLLNSTDNITSDEVCVDETELIPNETTNNITKEKSSTNSSEKEIINGNKDNNNSVQKDKQLSKGEVKSEYELLRKELRAQSKRNKEKSEISEENNQSSEDPFIKQRIQYINKSKKFKIDRSIRQDNTLAMLTKFSNKLKMVRKLAENSSDSDKSDTEELEEDKPAADASWMCKSLNFEGENIAVVKDVNVTNEDRWDIYDPRNSMNKRRREENRDIMRKKKN</sequence>
<reference evidence="10 11" key="1">
    <citation type="journal article" date="2023" name="BMC Biol.">
        <title>The compact genome of the sponge Oopsacas minuta (Hexactinellida) is lacking key metazoan core genes.</title>
        <authorList>
            <person name="Santini S."/>
            <person name="Schenkelaars Q."/>
            <person name="Jourda C."/>
            <person name="Duchesne M."/>
            <person name="Belahbib H."/>
            <person name="Rocher C."/>
            <person name="Selva M."/>
            <person name="Riesgo A."/>
            <person name="Vervoort M."/>
            <person name="Leys S.P."/>
            <person name="Kodjabachian L."/>
            <person name="Le Bivic A."/>
            <person name="Borchiellini C."/>
            <person name="Claverie J.M."/>
            <person name="Renard E."/>
        </authorList>
    </citation>
    <scope>NUCLEOTIDE SEQUENCE [LARGE SCALE GENOMIC DNA]</scope>
    <source>
        <strain evidence="10">SPO-2</strain>
    </source>
</reference>